<comment type="caution">
    <text evidence="1">The sequence shown here is derived from an EMBL/GenBank/DDBJ whole genome shotgun (WGS) entry which is preliminary data.</text>
</comment>
<reference evidence="1 2" key="1">
    <citation type="submission" date="2020-08" db="EMBL/GenBank/DDBJ databases">
        <title>Genomic Encyclopedia of Type Strains, Phase IV (KMG-IV): sequencing the most valuable type-strain genomes for metagenomic binning, comparative biology and taxonomic classification.</title>
        <authorList>
            <person name="Goeker M."/>
        </authorList>
    </citation>
    <scope>NUCLEOTIDE SEQUENCE [LARGE SCALE GENOMIC DNA]</scope>
    <source>
        <strain evidence="1 2">DSM 11099</strain>
    </source>
</reference>
<keyword evidence="2" id="KW-1185">Reference proteome</keyword>
<dbReference type="AlphaFoldDB" id="A0A7W9S1F6"/>
<sequence length="1033" mass="113564">MEFTALQILPPKDWGRFEDLCRCLFAAVWGDPYTQKNGRTGQPQHGVDVWGRACGPHAGTHCVQCKGKDANYGGKVTTADFDAELAKAEHFQPEPAYWFLATTAPTDGVLQEHARVRSAKREARGAFPVNVLGWEALVALMGEHPKVIEQFYPEHGGHMQELLAAVRALPRRDEVFAMIEQFTVAANHPSADAKGAWQPVRFDQGRGLGPALLGRALGAADTMQCPRLPEAGDLVRELKVSYSARLAGVPGAGKSVCALQAAETWAGKGYRVLRLIDPASARIQLTDDDAPTVHLIDDAHLASPHGLVLAEQCASETKLLLSTFTSVDGAGTRPGTIHLDAKRAVRVIADELRARRDETLAAVRTIDDRIGDGLGEESIDWRLDAAAQSDFPWQFCFVLSGGWRRVRSIIASARAAGADIVLGAVAIRQLASRDARAGASDLAPLLGAAQVAPDAAERAIAWLVEQRLVLAASDLRCPHQRFSAEVFDPILTEQDKGGRQQLAAMIGHTLADPMMPLAGLGSLLTQFRMSRGNVIWTPLIGRDLLEPFLDRCWNAHEPADIAAAAYALREIDSYIDDYFKYPTKAQVETIASWFSRPMPEAAYRVGAFINGTYRNRRFGRAIIRASNPEAIADALNQAMEAASADFACEITKMVSQSFGALTPEWIARYLTRVDRRKALRFIANWPASSQIYHAAWFCEQFTYLDREFGFDCAEALGPAIAERMRANPIDAIEQLDDIFGSTLRVFDPLGVYRGKLAPTARSRAIASELCSVWEPKALAAKLSQLTPRGFQGAAELLNVLHTSRRDIYDETVAALDWKAVEAAVGDNWAKLPHNADMFIAQCHASKAGRKEVARLIEEHIEEIDRLDARFAIIAPKAAFRQIERGARVNLSGRWQLGAVVLAEFHKRRPELVQALLGNHPALMAKALSEESPSFFDDALLFLRVCRQVAPEAFESILSHIDLSVVEKGWRSALTGRQGKHKVRNGSARIAIAWLVHVTQDRTDPLGDLARRLLAELPKETKISPKRLEPFPDL</sequence>
<accession>A0A7W9S1F6</accession>
<proteinExistence type="predicted"/>
<evidence type="ECO:0000313" key="1">
    <source>
        <dbReference type="EMBL" id="MBB6012367.1"/>
    </source>
</evidence>
<gene>
    <name evidence="1" type="ORF">HNR59_001712</name>
</gene>
<evidence type="ECO:0008006" key="3">
    <source>
        <dbReference type="Google" id="ProtNLM"/>
    </source>
</evidence>
<dbReference type="Proteomes" id="UP000533306">
    <property type="component" value="Unassembled WGS sequence"/>
</dbReference>
<protein>
    <recommendedName>
        <fullName evidence="3">Restriction endonuclease type IV Mrr domain-containing protein</fullName>
    </recommendedName>
</protein>
<name>A0A7W9S1F6_9HYPH</name>
<organism evidence="1 2">
    <name type="scientific">Aquamicrobium lusatiense</name>
    <dbReference type="NCBI Taxonomy" id="89772"/>
    <lineage>
        <taxon>Bacteria</taxon>
        <taxon>Pseudomonadati</taxon>
        <taxon>Pseudomonadota</taxon>
        <taxon>Alphaproteobacteria</taxon>
        <taxon>Hyphomicrobiales</taxon>
        <taxon>Phyllobacteriaceae</taxon>
        <taxon>Aquamicrobium</taxon>
    </lineage>
</organism>
<evidence type="ECO:0000313" key="2">
    <source>
        <dbReference type="Proteomes" id="UP000533306"/>
    </source>
</evidence>
<dbReference type="EMBL" id="JACHEU010000001">
    <property type="protein sequence ID" value="MBB6012367.1"/>
    <property type="molecule type" value="Genomic_DNA"/>
</dbReference>
<dbReference type="RefSeq" id="WP_183828646.1">
    <property type="nucleotide sequence ID" value="NZ_JACHEU010000001.1"/>
</dbReference>